<gene>
    <name evidence="2" type="ORF">Hgul01_01493</name>
</gene>
<dbReference type="InterPro" id="IPR059226">
    <property type="entry name" value="Choice_anch_Q_dom"/>
</dbReference>
<proteinExistence type="predicted"/>
<dbReference type="InterPro" id="IPR011050">
    <property type="entry name" value="Pectin_lyase_fold/virulence"/>
</dbReference>
<accession>A0ABP9WX23</accession>
<comment type="caution">
    <text evidence="2">The sequence shown here is derived from an EMBL/GenBank/DDBJ whole genome shotgun (WGS) entry which is preliminary data.</text>
</comment>
<dbReference type="SUPFAM" id="SSF51126">
    <property type="entry name" value="Pectin lyase-like"/>
    <property type="match status" value="2"/>
</dbReference>
<feature type="signal peptide" evidence="1">
    <location>
        <begin position="1"/>
        <end position="20"/>
    </location>
</feature>
<evidence type="ECO:0000256" key="1">
    <source>
        <dbReference type="SAM" id="SignalP"/>
    </source>
</evidence>
<dbReference type="EMBL" id="BAABRU010000004">
    <property type="protein sequence ID" value="GAA5527700.1"/>
    <property type="molecule type" value="Genomic_DNA"/>
</dbReference>
<protein>
    <recommendedName>
        <fullName evidence="4">CSLREA domain-containing protein</fullName>
    </recommendedName>
</protein>
<evidence type="ECO:0008006" key="4">
    <source>
        <dbReference type="Google" id="ProtNLM"/>
    </source>
</evidence>
<sequence length="593" mass="62413">MRSFRWSLLAFLVGSSWYSAQPQASHATPTNQIQVTTTVDDTNPSNQTCSLREAVLAATSDQVVDACPAGAGADQILLPAGVYRLTKTGRDDDQGLTGDLDLRGSVQITGVSSATTIIDGNVTDRVLELHEGRLTLEHVEVRNGYILNNDDTATYYGHGIFQRNGNLTLNHVRVIHNGIITSPILYGLANYGGGVASLVGTLNIQNSFFNDNEVRTIFMGGVGIGGSLYIKQSTVNIANTIFEADTAGTGMAIANDGGNLTLSQSQIRLAIGQGEQGAAIDTIKGMTLIEASEFQQNQPRAVKINQGAEAEIINSLFVQNGGVGNFYCASGGAVANAGRVLISDSRFIDNYADQGGAVVQSHGSSEIYRSEFSANRSNGVNRLRENCHASGAAISQQAGTMLLDTSTLAFNDSRGLGGALDQRGVTSVLTLTNSTVVSNTNRFATGIGGAGVSISGTLALSNSMIANNWHTLSQTANDCLGNLTSQGHNLLEQPTSQCQLLNQQASDLLNLDPLLGEFALHGGSSRSFSLTAASPALDAGPADCGLVDQRLYPRPVDGNNDQTVRCDIGAFEAGMIAQTQYFSFLPFAMTGVR</sequence>
<keyword evidence="1" id="KW-0732">Signal</keyword>
<dbReference type="NCBIfam" id="NF041518">
    <property type="entry name" value="choice_anch_Q"/>
    <property type="match status" value="1"/>
</dbReference>
<dbReference type="InterPro" id="IPR026457">
    <property type="entry name" value="CSLREA_Nterm"/>
</dbReference>
<keyword evidence="3" id="KW-1185">Reference proteome</keyword>
<organism evidence="2 3">
    <name type="scientific">Herpetosiphon gulosus</name>
    <dbReference type="NCBI Taxonomy" id="1973496"/>
    <lineage>
        <taxon>Bacteria</taxon>
        <taxon>Bacillati</taxon>
        <taxon>Chloroflexota</taxon>
        <taxon>Chloroflexia</taxon>
        <taxon>Herpetosiphonales</taxon>
        <taxon>Herpetosiphonaceae</taxon>
        <taxon>Herpetosiphon</taxon>
    </lineage>
</organism>
<evidence type="ECO:0000313" key="3">
    <source>
        <dbReference type="Proteomes" id="UP001428290"/>
    </source>
</evidence>
<feature type="chain" id="PRO_5047009163" description="CSLREA domain-containing protein" evidence="1">
    <location>
        <begin position="21"/>
        <end position="593"/>
    </location>
</feature>
<evidence type="ECO:0000313" key="2">
    <source>
        <dbReference type="EMBL" id="GAA5527700.1"/>
    </source>
</evidence>
<name>A0ABP9WX23_9CHLR</name>
<dbReference type="Proteomes" id="UP001428290">
    <property type="component" value="Unassembled WGS sequence"/>
</dbReference>
<dbReference type="RefSeq" id="WP_345721320.1">
    <property type="nucleotide sequence ID" value="NZ_BAABRU010000004.1"/>
</dbReference>
<dbReference type="NCBIfam" id="TIGR04214">
    <property type="entry name" value="CSLREA_Nterm"/>
    <property type="match status" value="1"/>
</dbReference>
<reference evidence="2 3" key="1">
    <citation type="submission" date="2024-02" db="EMBL/GenBank/DDBJ databases">
        <title>Herpetosiphon gulosus NBRC 112829.</title>
        <authorList>
            <person name="Ichikawa N."/>
            <person name="Katano-Makiyama Y."/>
            <person name="Hidaka K."/>
        </authorList>
    </citation>
    <scope>NUCLEOTIDE SEQUENCE [LARGE SCALE GENOMIC DNA]</scope>
    <source>
        <strain evidence="2 3">NBRC 112829</strain>
    </source>
</reference>